<comment type="similarity">
    <text evidence="6">Belongs to the methyltransferase superfamily. RNA methyltransferase RsmG family.</text>
</comment>
<reference evidence="9" key="1">
    <citation type="submission" date="2015-10" db="EMBL/GenBank/DDBJ databases">
        <title>Analysis of five complete genome sequences for members of the class Peribacteria in the recently recognized Peregrinibacteria bacterial phylum.</title>
        <authorList>
            <person name="Anantharaman K."/>
            <person name="Brown C.T."/>
            <person name="Burstein D."/>
            <person name="Castelle C.J."/>
            <person name="Probst A.J."/>
            <person name="Thomas B.C."/>
            <person name="Williams K.H."/>
            <person name="Banfield J.F."/>
        </authorList>
    </citation>
    <scope>NUCLEOTIDE SEQUENCE [LARGE SCALE GENOMIC DNA]</scope>
</reference>
<feature type="compositionally biased region" description="Pro residues" evidence="7">
    <location>
        <begin position="58"/>
        <end position="78"/>
    </location>
</feature>
<dbReference type="GO" id="GO:0070043">
    <property type="term" value="F:rRNA (guanine-N7-)-methyltransferase activity"/>
    <property type="evidence" value="ECO:0007669"/>
    <property type="project" value="UniProtKB-UniRule"/>
</dbReference>
<name>A0A0S1SR19_9BACT</name>
<dbReference type="CDD" id="cd02440">
    <property type="entry name" value="AdoMet_MTases"/>
    <property type="match status" value="1"/>
</dbReference>
<evidence type="ECO:0000256" key="3">
    <source>
        <dbReference type="ARBA" id="ARBA00022603"/>
    </source>
</evidence>
<evidence type="ECO:0000256" key="7">
    <source>
        <dbReference type="SAM" id="MobiDB-lite"/>
    </source>
</evidence>
<feature type="region of interest" description="Disordered" evidence="7">
    <location>
        <begin position="52"/>
        <end position="81"/>
    </location>
</feature>
<accession>A0A0S1SH11</accession>
<dbReference type="Pfam" id="PF02527">
    <property type="entry name" value="GidB"/>
    <property type="match status" value="1"/>
</dbReference>
<keyword evidence="5 6" id="KW-0949">S-adenosyl-L-methionine</keyword>
<dbReference type="HAMAP" id="MF_00074">
    <property type="entry name" value="16SrRNA_methyltr_G"/>
    <property type="match status" value="1"/>
</dbReference>
<comment type="function">
    <text evidence="6">Specifically methylates the N7 position of a guanine in 16S rRNA.</text>
</comment>
<feature type="binding site" evidence="6">
    <location>
        <position position="155"/>
    </location>
    <ligand>
        <name>S-adenosyl-L-methionine</name>
        <dbReference type="ChEBI" id="CHEBI:59789"/>
    </ligand>
</feature>
<evidence type="ECO:0000256" key="2">
    <source>
        <dbReference type="ARBA" id="ARBA00022552"/>
    </source>
</evidence>
<keyword evidence="1 6" id="KW-0963">Cytoplasm</keyword>
<feature type="binding site" evidence="6">
    <location>
        <begin position="108"/>
        <end position="110"/>
    </location>
    <ligand>
        <name>S-adenosyl-L-methionine</name>
        <dbReference type="ChEBI" id="CHEBI:59789"/>
    </ligand>
</feature>
<dbReference type="GO" id="GO:0005829">
    <property type="term" value="C:cytosol"/>
    <property type="evidence" value="ECO:0007669"/>
    <property type="project" value="TreeGrafter"/>
</dbReference>
<feature type="binding site" evidence="6">
    <location>
        <position position="90"/>
    </location>
    <ligand>
        <name>S-adenosyl-L-methionine</name>
        <dbReference type="ChEBI" id="CHEBI:59789"/>
    </ligand>
</feature>
<accession>A0A0S1SR19</accession>
<feature type="binding site" evidence="6">
    <location>
        <position position="85"/>
    </location>
    <ligand>
        <name>S-adenosyl-L-methionine</name>
        <dbReference type="ChEBI" id="CHEBI:59789"/>
    </ligand>
</feature>
<accession>A0A0S1SU47</accession>
<feature type="binding site" evidence="6">
    <location>
        <begin position="136"/>
        <end position="137"/>
    </location>
    <ligand>
        <name>S-adenosyl-L-methionine</name>
        <dbReference type="ChEBI" id="CHEBI:59789"/>
    </ligand>
</feature>
<dbReference type="PANTHER" id="PTHR31760">
    <property type="entry name" value="S-ADENOSYL-L-METHIONINE-DEPENDENT METHYLTRANSFERASES SUPERFAMILY PROTEIN"/>
    <property type="match status" value="1"/>
</dbReference>
<evidence type="ECO:0000313" key="9">
    <source>
        <dbReference type="Proteomes" id="UP000069135"/>
    </source>
</evidence>
<dbReference type="PIRSF" id="PIRSF003078">
    <property type="entry name" value="GidB"/>
    <property type="match status" value="1"/>
</dbReference>
<dbReference type="EMBL" id="CP013065">
    <property type="protein sequence ID" value="ALM12905.1"/>
    <property type="molecule type" value="Genomic_DNA"/>
</dbReference>
<evidence type="ECO:0000256" key="6">
    <source>
        <dbReference type="HAMAP-Rule" id="MF_00074"/>
    </source>
</evidence>
<dbReference type="InterPro" id="IPR029063">
    <property type="entry name" value="SAM-dependent_MTases_sf"/>
</dbReference>
<keyword evidence="4 6" id="KW-0808">Transferase</keyword>
<dbReference type="KEGG" id="prf:PeribacterA2_0204"/>
<dbReference type="EC" id="2.1.1.-" evidence="6"/>
<gene>
    <name evidence="6" type="primary">rsmG</name>
    <name evidence="8" type="ORF">PeribacterD1_0204</name>
</gene>
<evidence type="ECO:0000256" key="1">
    <source>
        <dbReference type="ARBA" id="ARBA00022490"/>
    </source>
</evidence>
<accession>A0A0S1SIY3</accession>
<organism evidence="8 9">
    <name type="scientific">Candidatus Peribacter riflensis</name>
    <dbReference type="NCBI Taxonomy" id="1735162"/>
    <lineage>
        <taxon>Bacteria</taxon>
        <taxon>Candidatus Peregrinibacteriota</taxon>
        <taxon>Candidatus Peribacteria</taxon>
        <taxon>Candidatus Peribacterales</taxon>
        <taxon>Candidatus Peribacteraceae</taxon>
        <taxon>Candidatus Peribacter</taxon>
    </lineage>
</organism>
<dbReference type="Gene3D" id="3.40.50.150">
    <property type="entry name" value="Vaccinia Virus protein VP39"/>
    <property type="match status" value="1"/>
</dbReference>
<evidence type="ECO:0000256" key="5">
    <source>
        <dbReference type="ARBA" id="ARBA00022691"/>
    </source>
</evidence>
<comment type="subcellular location">
    <subcellularLocation>
        <location evidence="6">Cytoplasm</location>
    </subcellularLocation>
</comment>
<sequence length="246" mass="27061">MIAEEMHSRLEALRDAFLQENAKLNLSAFRTPEACWTGNILDSLAALETEPLRTLSPSPNPNPNPHPHPNPNPHPHPAPSILDLGTGGGFPLLPLALCLPQCSFVGMDATQKKIAAVQRIIDALQIPNVSLICGRSEELARESAQREQYDVVLVRALAELNVLLELAAPFVNVGGTILCWKSLTIDQELHDSLLARSELSCQIEQPYAYDLGSAWGKRQILVFRKRAKTSKKYPRAVGEPKKTPLL</sequence>
<evidence type="ECO:0000313" key="8">
    <source>
        <dbReference type="EMBL" id="ALM12905.1"/>
    </source>
</evidence>
<dbReference type="STRING" id="1735162.PeribacterB2_0204"/>
<accession>A0A0S1SH79</accession>
<dbReference type="InterPro" id="IPR003682">
    <property type="entry name" value="rRNA_ssu_MeTfrase_G"/>
</dbReference>
<dbReference type="AlphaFoldDB" id="A0A0S1SR19"/>
<keyword evidence="3 6" id="KW-0489">Methyltransferase</keyword>
<keyword evidence="2 6" id="KW-0698">rRNA processing</keyword>
<proteinExistence type="inferred from homology"/>
<evidence type="ECO:0000256" key="4">
    <source>
        <dbReference type="ARBA" id="ARBA00022679"/>
    </source>
</evidence>
<reference evidence="8 9" key="2">
    <citation type="journal article" date="2016" name="PeerJ">
        <title>Analysis of five complete genome sequences for members of the class Peribacteria in the recently recognized Peregrinibacteria bacterial phylum.</title>
        <authorList>
            <person name="Anantharaman K."/>
            <person name="Brown C.T."/>
            <person name="Burstein D."/>
            <person name="Castelle C.J."/>
            <person name="Probst A.J."/>
            <person name="Thomas B.C."/>
            <person name="Williams K.H."/>
            <person name="Banfield J.F."/>
        </authorList>
    </citation>
    <scope>NUCLEOTIDE SEQUENCE [LARGE SCALE GENOMIC DNA]</scope>
    <source>
        <strain evidence="8">RIFOXYD1_FULL_PER-ii_59_16</strain>
    </source>
</reference>
<dbReference type="Proteomes" id="UP000069135">
    <property type="component" value="Chromosome"/>
</dbReference>
<protein>
    <recommendedName>
        <fullName evidence="6">Ribosomal RNA small subunit methyltransferase G</fullName>
        <ecNumber evidence="6">2.1.1.-</ecNumber>
    </recommendedName>
    <alternativeName>
        <fullName evidence="6">16S rRNA 7-methylguanosine methyltransferase</fullName>
        <shortName evidence="6">16S rRNA m7G methyltransferase</shortName>
    </alternativeName>
</protein>
<dbReference type="PANTHER" id="PTHR31760:SF0">
    <property type="entry name" value="S-ADENOSYL-L-METHIONINE-DEPENDENT METHYLTRANSFERASES SUPERFAMILY PROTEIN"/>
    <property type="match status" value="1"/>
</dbReference>
<dbReference type="SUPFAM" id="SSF53335">
    <property type="entry name" value="S-adenosyl-L-methionine-dependent methyltransferases"/>
    <property type="match status" value="1"/>
</dbReference>